<organism evidence="1 2">
    <name type="scientific">Racocetra persica</name>
    <dbReference type="NCBI Taxonomy" id="160502"/>
    <lineage>
        <taxon>Eukaryota</taxon>
        <taxon>Fungi</taxon>
        <taxon>Fungi incertae sedis</taxon>
        <taxon>Mucoromycota</taxon>
        <taxon>Glomeromycotina</taxon>
        <taxon>Glomeromycetes</taxon>
        <taxon>Diversisporales</taxon>
        <taxon>Gigasporaceae</taxon>
        <taxon>Racocetra</taxon>
    </lineage>
</organism>
<sequence>KKSPTGKTKKTLKKKQCQEPNPSITLGEELNLTIALIAIILGHISKKCLNKPNTTEEMKNYWKQEELEKQPPVSPRIKEG</sequence>
<gene>
    <name evidence="1" type="ORF">RPERSI_LOCUS19558</name>
</gene>
<name>A0ACA9RH46_9GLOM</name>
<dbReference type="Proteomes" id="UP000789920">
    <property type="component" value="Unassembled WGS sequence"/>
</dbReference>
<accession>A0ACA9RH46</accession>
<comment type="caution">
    <text evidence="1">The sequence shown here is derived from an EMBL/GenBank/DDBJ whole genome shotgun (WGS) entry which is preliminary data.</text>
</comment>
<protein>
    <submittedName>
        <fullName evidence="1">13626_t:CDS:1</fullName>
    </submittedName>
</protein>
<evidence type="ECO:0000313" key="2">
    <source>
        <dbReference type="Proteomes" id="UP000789920"/>
    </source>
</evidence>
<proteinExistence type="predicted"/>
<feature type="non-terminal residue" evidence="1">
    <location>
        <position position="1"/>
    </location>
</feature>
<dbReference type="EMBL" id="CAJVQC010053781">
    <property type="protein sequence ID" value="CAG8793353.1"/>
    <property type="molecule type" value="Genomic_DNA"/>
</dbReference>
<reference evidence="1" key="1">
    <citation type="submission" date="2021-06" db="EMBL/GenBank/DDBJ databases">
        <authorList>
            <person name="Kallberg Y."/>
            <person name="Tangrot J."/>
            <person name="Rosling A."/>
        </authorList>
    </citation>
    <scope>NUCLEOTIDE SEQUENCE</scope>
    <source>
        <strain evidence="1">MA461A</strain>
    </source>
</reference>
<keyword evidence="2" id="KW-1185">Reference proteome</keyword>
<evidence type="ECO:0000313" key="1">
    <source>
        <dbReference type="EMBL" id="CAG8793353.1"/>
    </source>
</evidence>